<comment type="caution">
    <text evidence="3">The sequence shown here is derived from an EMBL/GenBank/DDBJ whole genome shotgun (WGS) entry which is preliminary data.</text>
</comment>
<reference evidence="3" key="1">
    <citation type="journal article" date="2023" name="Mol. Biol. Evol.">
        <title>Third-Generation Sequencing Reveals the Adaptive Role of the Epigenome in Three Deep-Sea Polychaetes.</title>
        <authorList>
            <person name="Perez M."/>
            <person name="Aroh O."/>
            <person name="Sun Y."/>
            <person name="Lan Y."/>
            <person name="Juniper S.K."/>
            <person name="Young C.R."/>
            <person name="Angers B."/>
            <person name="Qian P.Y."/>
        </authorList>
    </citation>
    <scope>NUCLEOTIDE SEQUENCE</scope>
    <source>
        <strain evidence="3">R07B-5</strain>
    </source>
</reference>
<gene>
    <name evidence="3" type="ORF">NP493_166g02019</name>
</gene>
<sequence length="143" mass="15642">MQTVLLAFVICCSPVLTCTIFSRCSTHSHENPFTEDGELSKKAEYILRHSTISRTELKISDPDSEKKDVVDGDIVPAQAEQTASSPQRPNDIHVKENGSVEEPLTPQSVEVEVGKASASQAEPQQAETVKLKSNKKCKCCVVQ</sequence>
<feature type="signal peptide" evidence="2">
    <location>
        <begin position="1"/>
        <end position="17"/>
    </location>
</feature>
<accession>A0AAD9P3C0</accession>
<dbReference type="AlphaFoldDB" id="A0AAD9P3C0"/>
<keyword evidence="4" id="KW-1185">Reference proteome</keyword>
<proteinExistence type="predicted"/>
<evidence type="ECO:0008006" key="5">
    <source>
        <dbReference type="Google" id="ProtNLM"/>
    </source>
</evidence>
<name>A0AAD9P3C0_RIDPI</name>
<keyword evidence="2" id="KW-0732">Signal</keyword>
<feature type="compositionally biased region" description="Low complexity" evidence="1">
    <location>
        <begin position="116"/>
        <end position="127"/>
    </location>
</feature>
<organism evidence="3 4">
    <name type="scientific">Ridgeia piscesae</name>
    <name type="common">Tubeworm</name>
    <dbReference type="NCBI Taxonomy" id="27915"/>
    <lineage>
        <taxon>Eukaryota</taxon>
        <taxon>Metazoa</taxon>
        <taxon>Spiralia</taxon>
        <taxon>Lophotrochozoa</taxon>
        <taxon>Annelida</taxon>
        <taxon>Polychaeta</taxon>
        <taxon>Sedentaria</taxon>
        <taxon>Canalipalpata</taxon>
        <taxon>Sabellida</taxon>
        <taxon>Siboglinidae</taxon>
        <taxon>Ridgeia</taxon>
    </lineage>
</organism>
<feature type="chain" id="PRO_5042028719" description="Secreted protein" evidence="2">
    <location>
        <begin position="18"/>
        <end position="143"/>
    </location>
</feature>
<feature type="region of interest" description="Disordered" evidence="1">
    <location>
        <begin position="76"/>
        <end position="128"/>
    </location>
</feature>
<evidence type="ECO:0000256" key="1">
    <source>
        <dbReference type="SAM" id="MobiDB-lite"/>
    </source>
</evidence>
<protein>
    <recommendedName>
        <fullName evidence="5">Secreted protein</fullName>
    </recommendedName>
</protein>
<dbReference type="Proteomes" id="UP001209878">
    <property type="component" value="Unassembled WGS sequence"/>
</dbReference>
<feature type="compositionally biased region" description="Polar residues" evidence="1">
    <location>
        <begin position="79"/>
        <end position="88"/>
    </location>
</feature>
<dbReference type="EMBL" id="JAODUO010000166">
    <property type="protein sequence ID" value="KAK2187409.1"/>
    <property type="molecule type" value="Genomic_DNA"/>
</dbReference>
<evidence type="ECO:0000313" key="4">
    <source>
        <dbReference type="Proteomes" id="UP001209878"/>
    </source>
</evidence>
<evidence type="ECO:0000313" key="3">
    <source>
        <dbReference type="EMBL" id="KAK2187409.1"/>
    </source>
</evidence>
<evidence type="ECO:0000256" key="2">
    <source>
        <dbReference type="SAM" id="SignalP"/>
    </source>
</evidence>